<feature type="domain" description="PepSY" evidence="3">
    <location>
        <begin position="143"/>
        <end position="199"/>
    </location>
</feature>
<evidence type="ECO:0000259" key="3">
    <source>
        <dbReference type="Pfam" id="PF03413"/>
    </source>
</evidence>
<evidence type="ECO:0000256" key="2">
    <source>
        <dbReference type="SAM" id="SignalP"/>
    </source>
</evidence>
<feature type="region of interest" description="Disordered" evidence="1">
    <location>
        <begin position="20"/>
        <end position="67"/>
    </location>
</feature>
<dbReference type="EMBL" id="CP068073">
    <property type="protein sequence ID" value="QQS82936.1"/>
    <property type="molecule type" value="Genomic_DNA"/>
</dbReference>
<reference evidence="4 7" key="2">
    <citation type="submission" date="2021-01" db="EMBL/GenBank/DDBJ databases">
        <title>FDA dAtabase for Regulatory Grade micrObial Sequences (FDA-ARGOS): Supporting development and validation of Infectious Disease Dx tests.</title>
        <authorList>
            <person name="Sproer C."/>
            <person name="Gronow S."/>
            <person name="Severitt S."/>
            <person name="Schroder I."/>
            <person name="Tallon L."/>
            <person name="Sadzewicz L."/>
            <person name="Zhao X."/>
            <person name="Boylan J."/>
            <person name="Ott S."/>
            <person name="Bowen H."/>
            <person name="Vavikolanu K."/>
            <person name="Mehta A."/>
            <person name="Aluvathingal J."/>
            <person name="Nadendla S."/>
            <person name="Lowell S."/>
            <person name="Myers T."/>
            <person name="Yan Y."/>
            <person name="Sichtig H."/>
        </authorList>
    </citation>
    <scope>NUCLEOTIDE SEQUENCE [LARGE SCALE GENOMIC DNA]</scope>
    <source>
        <strain evidence="4 7">FDAARGOS_1148</strain>
    </source>
</reference>
<name>A0A143P9Z0_9STAP</name>
<reference evidence="5 6" key="1">
    <citation type="submission" date="2018-11" db="EMBL/GenBank/DDBJ databases">
        <title>Genomic profiling of Staphylococcus species from a Poultry farm system in KwaZulu-Natal, South Africa.</title>
        <authorList>
            <person name="Amoako D.G."/>
            <person name="Somboro A.M."/>
            <person name="Abia A.L.K."/>
            <person name="Bester L.A."/>
            <person name="Essack S.Y."/>
        </authorList>
    </citation>
    <scope>NUCLEOTIDE SEQUENCE [LARGE SCALE GENOMIC DNA]</scope>
    <source>
        <strain evidence="5 6">SA11</strain>
    </source>
</reference>
<dbReference type="AlphaFoldDB" id="A0A143P9Z0"/>
<gene>
    <name evidence="5" type="ORF">EIG99_03905</name>
    <name evidence="4" type="ORF">I6J05_01050</name>
</gene>
<keyword evidence="2" id="KW-0732">Signal</keyword>
<accession>A0A143P9Z0</accession>
<feature type="chain" id="PRO_5044548768" evidence="2">
    <location>
        <begin position="18"/>
        <end position="204"/>
    </location>
</feature>
<dbReference type="Gene3D" id="3.10.450.40">
    <property type="match status" value="2"/>
</dbReference>
<dbReference type="Proteomes" id="UP000595942">
    <property type="component" value="Chromosome"/>
</dbReference>
<proteinExistence type="predicted"/>
<feature type="signal peptide" evidence="2">
    <location>
        <begin position="1"/>
        <end position="17"/>
    </location>
</feature>
<evidence type="ECO:0000313" key="7">
    <source>
        <dbReference type="Proteomes" id="UP000595942"/>
    </source>
</evidence>
<dbReference type="KEGG" id="scv:A4G25_04605"/>
<dbReference type="PROSITE" id="PS51257">
    <property type="entry name" value="PROKAR_LIPOPROTEIN"/>
    <property type="match status" value="1"/>
</dbReference>
<keyword evidence="7" id="KW-1185">Reference proteome</keyword>
<protein>
    <submittedName>
        <fullName evidence="4">PepSY domain-containing protein</fullName>
    </submittedName>
    <submittedName>
        <fullName evidence="5">Peptidase</fullName>
    </submittedName>
</protein>
<dbReference type="GeneID" id="93727136"/>
<dbReference type="OrthoDB" id="2418653at2"/>
<evidence type="ECO:0000313" key="6">
    <source>
        <dbReference type="Proteomes" id="UP000293854"/>
    </source>
</evidence>
<sequence>MKTKMLSLLLASGVVLAACGQGGSSDEGKKSDNDSNKTEQKQSGDTSSTSETGKNSKTIKLNDIKTSPEEAVKTAKKEYDGEVKEISFEKEQGKWAYKVDLQKQGEEAEVVINDNDGKLMHKSTEKEDDYDKNKSFEYKDFKSYKDIIKKAQDDFDGDIHEWSLSKDDDQGKFVYDLDLQKGNNKHEFSYDAKNGKLLSNEKDN</sequence>
<feature type="compositionally biased region" description="Basic and acidic residues" evidence="1">
    <location>
        <begin position="26"/>
        <end position="42"/>
    </location>
</feature>
<evidence type="ECO:0000313" key="4">
    <source>
        <dbReference type="EMBL" id="QQS82936.1"/>
    </source>
</evidence>
<dbReference type="InterPro" id="IPR025711">
    <property type="entry name" value="PepSY"/>
</dbReference>
<evidence type="ECO:0000313" key="5">
    <source>
        <dbReference type="EMBL" id="RZI03280.1"/>
    </source>
</evidence>
<organism evidence="5 6">
    <name type="scientific">Staphylococcus condimenti</name>
    <dbReference type="NCBI Taxonomy" id="70255"/>
    <lineage>
        <taxon>Bacteria</taxon>
        <taxon>Bacillati</taxon>
        <taxon>Bacillota</taxon>
        <taxon>Bacilli</taxon>
        <taxon>Bacillales</taxon>
        <taxon>Staphylococcaceae</taxon>
        <taxon>Staphylococcus</taxon>
    </lineage>
</organism>
<dbReference type="Pfam" id="PF03413">
    <property type="entry name" value="PepSY"/>
    <property type="match status" value="2"/>
</dbReference>
<evidence type="ECO:0000256" key="1">
    <source>
        <dbReference type="SAM" id="MobiDB-lite"/>
    </source>
</evidence>
<dbReference type="EMBL" id="RQTE01000068">
    <property type="protein sequence ID" value="RZI03280.1"/>
    <property type="molecule type" value="Genomic_DNA"/>
</dbReference>
<dbReference type="Proteomes" id="UP000293854">
    <property type="component" value="Unassembled WGS sequence"/>
</dbReference>
<feature type="domain" description="PepSY" evidence="3">
    <location>
        <begin position="67"/>
        <end position="118"/>
    </location>
</feature>
<feature type="compositionally biased region" description="Polar residues" evidence="1">
    <location>
        <begin position="43"/>
        <end position="59"/>
    </location>
</feature>
<dbReference type="RefSeq" id="WP_047131739.1">
    <property type="nucleotide sequence ID" value="NZ_CP015114.1"/>
</dbReference>